<feature type="chain" id="PRO_5045130315" description="VCBS repeat-containing protein" evidence="1">
    <location>
        <begin position="19"/>
        <end position="237"/>
    </location>
</feature>
<comment type="caution">
    <text evidence="2">The sequence shown here is derived from an EMBL/GenBank/DDBJ whole genome shotgun (WGS) entry which is preliminary data.</text>
</comment>
<evidence type="ECO:0000256" key="1">
    <source>
        <dbReference type="SAM" id="SignalP"/>
    </source>
</evidence>
<evidence type="ECO:0000313" key="2">
    <source>
        <dbReference type="EMBL" id="MCJ0743479.1"/>
    </source>
</evidence>
<evidence type="ECO:0000313" key="3">
    <source>
        <dbReference type="Proteomes" id="UP001165460"/>
    </source>
</evidence>
<protein>
    <recommendedName>
        <fullName evidence="4">VCBS repeat-containing protein</fullName>
    </recommendedName>
</protein>
<accession>A0ABS9ZYW4</accession>
<organism evidence="2 3">
    <name type="scientific">Pedobacter montanisoli</name>
    <dbReference type="NCBI Taxonomy" id="2923277"/>
    <lineage>
        <taxon>Bacteria</taxon>
        <taxon>Pseudomonadati</taxon>
        <taxon>Bacteroidota</taxon>
        <taxon>Sphingobacteriia</taxon>
        <taxon>Sphingobacteriales</taxon>
        <taxon>Sphingobacteriaceae</taxon>
        <taxon>Pedobacter</taxon>
    </lineage>
</organism>
<evidence type="ECO:0008006" key="4">
    <source>
        <dbReference type="Google" id="ProtNLM"/>
    </source>
</evidence>
<sequence length="237" mass="27912">MRLLVFLTLLLFPSFVFSQDFRFPKLPEYASGYEKIAPKNWNVIDTVYGDLNKDNNADMAVVLEYDSFISENRAYGHNDIELITEYQKPRILAVYLRDKLSQKLHLVVQNNSFVLRAKEGGIMGDPFRRIEIDDNTLILAFEGGNEWRWKLNYTFKYQNKDLILTNANSIYYNVISGEMTDHIYDFLDRKLTLVSGNIFSRNIKNKVDEETLIFGHPRKLSEFKKPWTWEILNNNFL</sequence>
<feature type="signal peptide" evidence="1">
    <location>
        <begin position="1"/>
        <end position="18"/>
    </location>
</feature>
<keyword evidence="3" id="KW-1185">Reference proteome</keyword>
<dbReference type="RefSeq" id="WP_243362671.1">
    <property type="nucleotide sequence ID" value="NZ_JALGBH010000002.1"/>
</dbReference>
<name>A0ABS9ZYW4_9SPHI</name>
<gene>
    <name evidence="2" type="ORF">MMF97_12210</name>
</gene>
<keyword evidence="1" id="KW-0732">Signal</keyword>
<dbReference type="EMBL" id="JALGBH010000002">
    <property type="protein sequence ID" value="MCJ0743479.1"/>
    <property type="molecule type" value="Genomic_DNA"/>
</dbReference>
<proteinExistence type="predicted"/>
<dbReference type="Proteomes" id="UP001165460">
    <property type="component" value="Unassembled WGS sequence"/>
</dbReference>
<reference evidence="2" key="1">
    <citation type="submission" date="2022-03" db="EMBL/GenBank/DDBJ databases">
        <authorList>
            <person name="Woo C.Y."/>
        </authorList>
    </citation>
    <scope>NUCLEOTIDE SEQUENCE</scope>
    <source>
        <strain evidence="2">CYS-01</strain>
    </source>
</reference>